<protein>
    <recommendedName>
        <fullName evidence="1">F-box domain-containing protein</fullName>
    </recommendedName>
</protein>
<dbReference type="AlphaFoldDB" id="A9TF28"/>
<dbReference type="SMART" id="SM00256">
    <property type="entry name" value="FBOX"/>
    <property type="match status" value="1"/>
</dbReference>
<evidence type="ECO:0000313" key="3">
    <source>
        <dbReference type="EnsemblPlants" id="PAC:32918385.CDS.1"/>
    </source>
</evidence>
<dbReference type="GeneID" id="112278138"/>
<dbReference type="PANTHER" id="PTHR46407:SF3">
    <property type="entry name" value="OS02G0208700 PROTEIN"/>
    <property type="match status" value="1"/>
</dbReference>
<dbReference type="RefSeq" id="XP_024367037.1">
    <property type="nucleotide sequence ID" value="XM_024511269.2"/>
</dbReference>
<dbReference type="InterPro" id="IPR036047">
    <property type="entry name" value="F-box-like_dom_sf"/>
</dbReference>
<dbReference type="EnsemblPlants" id="Pp3c26_7990V3.2">
    <property type="protein sequence ID" value="PAC:32918386.CDS.1"/>
    <property type="gene ID" value="Pp3c26_7990"/>
</dbReference>
<accession>A9TF28</accession>
<dbReference type="Gramene" id="Pp3c26_7990V3.1">
    <property type="protein sequence ID" value="PAC:32918385.CDS.1"/>
    <property type="gene ID" value="Pp3c26_7990"/>
</dbReference>
<reference evidence="3" key="3">
    <citation type="submission" date="2020-12" db="UniProtKB">
        <authorList>
            <consortium name="EnsemblPlants"/>
        </authorList>
    </citation>
    <scope>IDENTIFICATION</scope>
</reference>
<dbReference type="SMART" id="SM00612">
    <property type="entry name" value="Kelch"/>
    <property type="match status" value="2"/>
</dbReference>
<proteinExistence type="predicted"/>
<dbReference type="Proteomes" id="UP000006727">
    <property type="component" value="Chromosome 26"/>
</dbReference>
<dbReference type="GO" id="GO:0080037">
    <property type="term" value="P:negative regulation of cytokinin-activated signaling pathway"/>
    <property type="evidence" value="ECO:0007669"/>
    <property type="project" value="InterPro"/>
</dbReference>
<dbReference type="OrthoDB" id="191037at2759"/>
<gene>
    <name evidence="3" type="primary">LOC112278138</name>
    <name evidence="2" type="ORF">PHYPA_030374</name>
</gene>
<evidence type="ECO:0000259" key="1">
    <source>
        <dbReference type="SMART" id="SM00256"/>
    </source>
</evidence>
<name>A9TF28_PHYPA</name>
<sequence length="397" mass="43643">MADFVAYKRMMELSSAEEEASHSGLIPSLPDDVFLKCLVKVPLQWHANLQRVSRALRDLVQSSEYYAQRKTEAATNALVCMLQPVPMSTKSLEEKISSSSTVPVSDPVYGITVLDVENSVWERLPGIPGLPSGLPLFCKLVIMKGELVVLGGWWQITWKPSKVVFVYNFSSQRWRRGADMPNARNFFAVGAVGDKIVVAGGHDEDKKALASVEAFDLETNAWVSLPSMREERDECTGVVVDGMFYVVSGYGSDSQGNFRESGEVFDPARNSWTFVDNMWPFSSPDSDLASPSSLATMAGNLYGVLRKEIVVYSQERNAWTVVATIPEESEKGELTSSSITAIGNRLVITGFARKNNTVALRILSLAPAHGACKAQWHTIEANDQFLNLSQASCAIEL</sequence>
<dbReference type="SUPFAM" id="SSF117281">
    <property type="entry name" value="Kelch motif"/>
    <property type="match status" value="1"/>
</dbReference>
<dbReference type="Pfam" id="PF24681">
    <property type="entry name" value="Kelch_KLHDC2_KLHL20_DRC7"/>
    <property type="match status" value="1"/>
</dbReference>
<dbReference type="HOGENOM" id="CLU_028510_1_0_1"/>
<dbReference type="EMBL" id="ABEU02000026">
    <property type="protein sequence ID" value="PNR26893.1"/>
    <property type="molecule type" value="Genomic_DNA"/>
</dbReference>
<dbReference type="InterPro" id="IPR015915">
    <property type="entry name" value="Kelch-typ_b-propeller"/>
</dbReference>
<dbReference type="EnsemblPlants" id="Pp3c26_7990V3.1">
    <property type="protein sequence ID" value="PAC:32918385.CDS.1"/>
    <property type="gene ID" value="Pp3c26_7990"/>
</dbReference>
<dbReference type="InterPro" id="IPR006652">
    <property type="entry name" value="Kelch_1"/>
</dbReference>
<dbReference type="CDD" id="cd22152">
    <property type="entry name" value="F-box_AtAFR-like"/>
    <property type="match status" value="1"/>
</dbReference>
<dbReference type="SUPFAM" id="SSF81383">
    <property type="entry name" value="F-box domain"/>
    <property type="match status" value="1"/>
</dbReference>
<dbReference type="GO" id="GO:2000762">
    <property type="term" value="P:regulation of phenylpropanoid metabolic process"/>
    <property type="evidence" value="ECO:0007669"/>
    <property type="project" value="InterPro"/>
</dbReference>
<feature type="domain" description="F-box" evidence="1">
    <location>
        <begin position="29"/>
        <end position="69"/>
    </location>
</feature>
<evidence type="ECO:0000313" key="2">
    <source>
        <dbReference type="EMBL" id="PNR26893.1"/>
    </source>
</evidence>
<dbReference type="InterPro" id="IPR044595">
    <property type="entry name" value="KMD1-4"/>
</dbReference>
<dbReference type="FunCoup" id="A9TF28">
    <property type="interactions" value="33"/>
</dbReference>
<organism evidence="2">
    <name type="scientific">Physcomitrium patens</name>
    <name type="common">Spreading-leaved earth moss</name>
    <name type="synonym">Physcomitrella patens</name>
    <dbReference type="NCBI Taxonomy" id="3218"/>
    <lineage>
        <taxon>Eukaryota</taxon>
        <taxon>Viridiplantae</taxon>
        <taxon>Streptophyta</taxon>
        <taxon>Embryophyta</taxon>
        <taxon>Bryophyta</taxon>
        <taxon>Bryophytina</taxon>
        <taxon>Bryopsida</taxon>
        <taxon>Funariidae</taxon>
        <taxon>Funariales</taxon>
        <taxon>Funariaceae</taxon>
        <taxon>Physcomitrium</taxon>
    </lineage>
</organism>
<dbReference type="InterPro" id="IPR001810">
    <property type="entry name" value="F-box_dom"/>
</dbReference>
<dbReference type="PaxDb" id="3218-PP1S217_66V6.1"/>
<keyword evidence="4" id="KW-1185">Reference proteome</keyword>
<dbReference type="OMA" id="WCFIDSE"/>
<evidence type="ECO:0000313" key="4">
    <source>
        <dbReference type="Proteomes" id="UP000006727"/>
    </source>
</evidence>
<reference evidence="2 4" key="1">
    <citation type="journal article" date="2008" name="Science">
        <title>The Physcomitrella genome reveals evolutionary insights into the conquest of land by plants.</title>
        <authorList>
            <person name="Rensing S."/>
            <person name="Lang D."/>
            <person name="Zimmer A."/>
            <person name="Terry A."/>
            <person name="Salamov A."/>
            <person name="Shapiro H."/>
            <person name="Nishiyama T."/>
            <person name="Perroud P.-F."/>
            <person name="Lindquist E."/>
            <person name="Kamisugi Y."/>
            <person name="Tanahashi T."/>
            <person name="Sakakibara K."/>
            <person name="Fujita T."/>
            <person name="Oishi K."/>
            <person name="Shin-I T."/>
            <person name="Kuroki Y."/>
            <person name="Toyoda A."/>
            <person name="Suzuki Y."/>
            <person name="Hashimoto A."/>
            <person name="Yamaguchi K."/>
            <person name="Sugano A."/>
            <person name="Kohara Y."/>
            <person name="Fujiyama A."/>
            <person name="Anterola A."/>
            <person name="Aoki S."/>
            <person name="Ashton N."/>
            <person name="Barbazuk W.B."/>
            <person name="Barker E."/>
            <person name="Bennetzen J."/>
            <person name="Bezanilla M."/>
            <person name="Blankenship R."/>
            <person name="Cho S.H."/>
            <person name="Dutcher S."/>
            <person name="Estelle M."/>
            <person name="Fawcett J.A."/>
            <person name="Gundlach H."/>
            <person name="Hanada K."/>
            <person name="Heyl A."/>
            <person name="Hicks K.A."/>
            <person name="Hugh J."/>
            <person name="Lohr M."/>
            <person name="Mayer K."/>
            <person name="Melkozernov A."/>
            <person name="Murata T."/>
            <person name="Nelson D."/>
            <person name="Pils B."/>
            <person name="Prigge M."/>
            <person name="Reiss B."/>
            <person name="Renner T."/>
            <person name="Rombauts S."/>
            <person name="Rushton P."/>
            <person name="Sanderfoot A."/>
            <person name="Schween G."/>
            <person name="Shiu S.-H."/>
            <person name="Stueber K."/>
            <person name="Theodoulou F.L."/>
            <person name="Tu H."/>
            <person name="Van de Peer Y."/>
            <person name="Verrier P.J."/>
            <person name="Waters E."/>
            <person name="Wood A."/>
            <person name="Yang L."/>
            <person name="Cove D."/>
            <person name="Cuming A."/>
            <person name="Hasebe M."/>
            <person name="Lucas S."/>
            <person name="Mishler D.B."/>
            <person name="Reski R."/>
            <person name="Grigoriev I."/>
            <person name="Quatrano R.S."/>
            <person name="Boore J.L."/>
        </authorList>
    </citation>
    <scope>NUCLEOTIDE SEQUENCE [LARGE SCALE GENOMIC DNA]</scope>
    <source>
        <strain evidence="3 4">cv. Gransden 2004</strain>
    </source>
</reference>
<dbReference type="PANTHER" id="PTHR46407">
    <property type="entry name" value="OS02G0208700 PROTEIN"/>
    <property type="match status" value="1"/>
</dbReference>
<dbReference type="KEGG" id="ppp:112278138"/>
<dbReference type="Gramene" id="Pp3c26_7990V3.2">
    <property type="protein sequence ID" value="PAC:32918386.CDS.1"/>
    <property type="gene ID" value="Pp3c26_7990"/>
</dbReference>
<dbReference type="eggNOG" id="KOG1072">
    <property type="taxonomic scope" value="Eukaryota"/>
</dbReference>
<reference evidence="2 4" key="2">
    <citation type="journal article" date="2018" name="Plant J.">
        <title>The Physcomitrella patens chromosome-scale assembly reveals moss genome structure and evolution.</title>
        <authorList>
            <person name="Lang D."/>
            <person name="Ullrich K.K."/>
            <person name="Murat F."/>
            <person name="Fuchs J."/>
            <person name="Jenkins J."/>
            <person name="Haas F.B."/>
            <person name="Piednoel M."/>
            <person name="Gundlach H."/>
            <person name="Van Bel M."/>
            <person name="Meyberg R."/>
            <person name="Vives C."/>
            <person name="Morata J."/>
            <person name="Symeonidi A."/>
            <person name="Hiss M."/>
            <person name="Muchero W."/>
            <person name="Kamisugi Y."/>
            <person name="Saleh O."/>
            <person name="Blanc G."/>
            <person name="Decker E.L."/>
            <person name="van Gessel N."/>
            <person name="Grimwood J."/>
            <person name="Hayes R.D."/>
            <person name="Graham S.W."/>
            <person name="Gunter L.E."/>
            <person name="McDaniel S.F."/>
            <person name="Hoernstein S.N.W."/>
            <person name="Larsson A."/>
            <person name="Li F.W."/>
            <person name="Perroud P.F."/>
            <person name="Phillips J."/>
            <person name="Ranjan P."/>
            <person name="Rokshar D.S."/>
            <person name="Rothfels C.J."/>
            <person name="Schneider L."/>
            <person name="Shu S."/>
            <person name="Stevenson D.W."/>
            <person name="Thummler F."/>
            <person name="Tillich M."/>
            <person name="Villarreal Aguilar J.C."/>
            <person name="Widiez T."/>
            <person name="Wong G.K."/>
            <person name="Wymore A."/>
            <person name="Zhang Y."/>
            <person name="Zimmer A.D."/>
            <person name="Quatrano R.S."/>
            <person name="Mayer K.F.X."/>
            <person name="Goodstein D."/>
            <person name="Casacuberta J.M."/>
            <person name="Vandepoele K."/>
            <person name="Reski R."/>
            <person name="Cuming A.C."/>
            <person name="Tuskan G.A."/>
            <person name="Maumus F."/>
            <person name="Salse J."/>
            <person name="Schmutz J."/>
            <person name="Rensing S.A."/>
        </authorList>
    </citation>
    <scope>NUCLEOTIDE SEQUENCE [LARGE SCALE GENOMIC DNA]</scope>
    <source>
        <strain evidence="3 4">cv. Gransden 2004</strain>
    </source>
</reference>
<dbReference type="Gene3D" id="2.120.10.80">
    <property type="entry name" value="Kelch-type beta propeller"/>
    <property type="match status" value="1"/>
</dbReference>